<proteinExistence type="predicted"/>
<dbReference type="PANTHER" id="PTHR10188:SF6">
    <property type="entry name" value="N(4)-(BETA-N-ACETYLGLUCOSAMINYL)-L-ASPARAGINASE"/>
    <property type="match status" value="1"/>
</dbReference>
<reference evidence="1" key="1">
    <citation type="journal article" date="2020" name="mSystems">
        <title>Genome- and Community-Level Interaction Insights into Carbon Utilization and Element Cycling Functions of Hydrothermarchaeota in Hydrothermal Sediment.</title>
        <authorList>
            <person name="Zhou Z."/>
            <person name="Liu Y."/>
            <person name="Xu W."/>
            <person name="Pan J."/>
            <person name="Luo Z.H."/>
            <person name="Li M."/>
        </authorList>
    </citation>
    <scope>NUCLEOTIDE SEQUENCE [LARGE SCALE GENOMIC DNA]</scope>
    <source>
        <strain evidence="1">SpSt-1179</strain>
    </source>
</reference>
<dbReference type="EMBL" id="DSBT01000305">
    <property type="protein sequence ID" value="HDP78481.1"/>
    <property type="molecule type" value="Genomic_DNA"/>
</dbReference>
<protein>
    <recommendedName>
        <fullName evidence="2">Asparaginase</fullName>
    </recommendedName>
</protein>
<dbReference type="SUPFAM" id="SSF56235">
    <property type="entry name" value="N-terminal nucleophile aminohydrolases (Ntn hydrolases)"/>
    <property type="match status" value="1"/>
</dbReference>
<dbReference type="Proteomes" id="UP000886198">
    <property type="component" value="Unassembled WGS sequence"/>
</dbReference>
<dbReference type="PANTHER" id="PTHR10188">
    <property type="entry name" value="L-ASPARAGINASE"/>
    <property type="match status" value="1"/>
</dbReference>
<sequence length="125" mass="13935">MKAILIHGGAGSFKSEEDYRNHRNGLREAIERGYTILLDKNSALEGVIGAIKLMEEDPTFNCGRGSVLTLKGNIEMDAAIMDSYLNAGVVTGIKDVLHPIEVARAVMRKINRVRLHFSLQTRNRR</sequence>
<dbReference type="AlphaFoldDB" id="A0A7C1GTF3"/>
<dbReference type="Pfam" id="PF01112">
    <property type="entry name" value="Asparaginase_2"/>
    <property type="match status" value="1"/>
</dbReference>
<evidence type="ECO:0000313" key="1">
    <source>
        <dbReference type="EMBL" id="HDP78481.1"/>
    </source>
</evidence>
<dbReference type="GO" id="GO:0005737">
    <property type="term" value="C:cytoplasm"/>
    <property type="evidence" value="ECO:0007669"/>
    <property type="project" value="TreeGrafter"/>
</dbReference>
<accession>A0A7C1GTF3</accession>
<dbReference type="GO" id="GO:0016811">
    <property type="term" value="F:hydrolase activity, acting on carbon-nitrogen (but not peptide) bonds, in linear amides"/>
    <property type="evidence" value="ECO:0007669"/>
    <property type="project" value="UniProtKB-ARBA"/>
</dbReference>
<organism evidence="1">
    <name type="scientific">Mesotoga infera</name>
    <dbReference type="NCBI Taxonomy" id="1236046"/>
    <lineage>
        <taxon>Bacteria</taxon>
        <taxon>Thermotogati</taxon>
        <taxon>Thermotogota</taxon>
        <taxon>Thermotogae</taxon>
        <taxon>Kosmotogales</taxon>
        <taxon>Kosmotogaceae</taxon>
        <taxon>Mesotoga</taxon>
    </lineage>
</organism>
<name>A0A7C1GTF3_9BACT</name>
<gene>
    <name evidence="1" type="ORF">ENN47_09935</name>
</gene>
<comment type="caution">
    <text evidence="1">The sequence shown here is derived from an EMBL/GenBank/DDBJ whole genome shotgun (WGS) entry which is preliminary data.</text>
</comment>
<dbReference type="InterPro" id="IPR000246">
    <property type="entry name" value="Peptidase_T2"/>
</dbReference>
<evidence type="ECO:0008006" key="2">
    <source>
        <dbReference type="Google" id="ProtNLM"/>
    </source>
</evidence>
<dbReference type="InterPro" id="IPR029055">
    <property type="entry name" value="Ntn_hydrolases_N"/>
</dbReference>